<dbReference type="Proteomes" id="UP000492821">
    <property type="component" value="Unassembled WGS sequence"/>
</dbReference>
<dbReference type="AlphaFoldDB" id="A0A7E4UTA1"/>
<reference evidence="2" key="2">
    <citation type="submission" date="2020-10" db="UniProtKB">
        <authorList>
            <consortium name="WormBaseParasite"/>
        </authorList>
    </citation>
    <scope>IDENTIFICATION</scope>
</reference>
<sequence length="108" mass="12125">MASPLVINDRTKPLKYRAFTVGVRLHVSDYRTLQESQSKRVQRVIDLAKSDTVDVINRPASRLTDPMSPSDALHLTPHRPSVVSVASLRVASLWTMPSKIRAIDYQTV</sequence>
<proteinExistence type="predicted"/>
<dbReference type="WBParaSite" id="Pan_g12566.t1">
    <property type="protein sequence ID" value="Pan_g12566.t1"/>
    <property type="gene ID" value="Pan_g12566"/>
</dbReference>
<accession>A0A7E4UTA1</accession>
<reference evidence="1" key="1">
    <citation type="journal article" date="2013" name="Genetics">
        <title>The draft genome and transcriptome of Panagrellus redivivus are shaped by the harsh demands of a free-living lifestyle.</title>
        <authorList>
            <person name="Srinivasan J."/>
            <person name="Dillman A.R."/>
            <person name="Macchietto M.G."/>
            <person name="Heikkinen L."/>
            <person name="Lakso M."/>
            <person name="Fracchia K.M."/>
            <person name="Antoshechkin I."/>
            <person name="Mortazavi A."/>
            <person name="Wong G."/>
            <person name="Sternberg P.W."/>
        </authorList>
    </citation>
    <scope>NUCLEOTIDE SEQUENCE [LARGE SCALE GENOMIC DNA]</scope>
    <source>
        <strain evidence="1">MT8872</strain>
    </source>
</reference>
<protein>
    <submittedName>
        <fullName evidence="2">Resolvase/invertase-type recombinase catalytic domain-containing protein</fullName>
    </submittedName>
</protein>
<evidence type="ECO:0000313" key="1">
    <source>
        <dbReference type="Proteomes" id="UP000492821"/>
    </source>
</evidence>
<organism evidence="1 2">
    <name type="scientific">Panagrellus redivivus</name>
    <name type="common">Microworm</name>
    <dbReference type="NCBI Taxonomy" id="6233"/>
    <lineage>
        <taxon>Eukaryota</taxon>
        <taxon>Metazoa</taxon>
        <taxon>Ecdysozoa</taxon>
        <taxon>Nematoda</taxon>
        <taxon>Chromadorea</taxon>
        <taxon>Rhabditida</taxon>
        <taxon>Tylenchina</taxon>
        <taxon>Panagrolaimomorpha</taxon>
        <taxon>Panagrolaimoidea</taxon>
        <taxon>Panagrolaimidae</taxon>
        <taxon>Panagrellus</taxon>
    </lineage>
</organism>
<keyword evidence="1" id="KW-1185">Reference proteome</keyword>
<name>A0A7E4UTA1_PANRE</name>
<evidence type="ECO:0000313" key="2">
    <source>
        <dbReference type="WBParaSite" id="Pan_g12566.t1"/>
    </source>
</evidence>